<dbReference type="SUPFAM" id="SSF47413">
    <property type="entry name" value="lambda repressor-like DNA-binding domains"/>
    <property type="match status" value="1"/>
</dbReference>
<organism evidence="2 3">
    <name type="scientific">Xanthobacter agilis</name>
    <dbReference type="NCBI Taxonomy" id="47492"/>
    <lineage>
        <taxon>Bacteria</taxon>
        <taxon>Pseudomonadati</taxon>
        <taxon>Pseudomonadota</taxon>
        <taxon>Alphaproteobacteria</taxon>
        <taxon>Hyphomicrobiales</taxon>
        <taxon>Xanthobacteraceae</taxon>
        <taxon>Xanthobacter</taxon>
    </lineage>
</organism>
<dbReference type="RefSeq" id="WP_237347683.1">
    <property type="nucleotide sequence ID" value="NZ_JABWGX010000046.1"/>
</dbReference>
<dbReference type="EMBL" id="JAUSVY010000016">
    <property type="protein sequence ID" value="MDQ0507345.1"/>
    <property type="molecule type" value="Genomic_DNA"/>
</dbReference>
<keyword evidence="3" id="KW-1185">Reference proteome</keyword>
<name>A0ABU0LJQ3_XANAG</name>
<evidence type="ECO:0000259" key="1">
    <source>
        <dbReference type="PROSITE" id="PS50943"/>
    </source>
</evidence>
<dbReference type="InterPro" id="IPR010982">
    <property type="entry name" value="Lambda_DNA-bd_dom_sf"/>
</dbReference>
<accession>A0ABU0LJQ3</accession>
<feature type="domain" description="HTH cro/C1-type" evidence="1">
    <location>
        <begin position="7"/>
        <end position="61"/>
    </location>
</feature>
<dbReference type="Pfam" id="PF01381">
    <property type="entry name" value="HTH_3"/>
    <property type="match status" value="1"/>
</dbReference>
<evidence type="ECO:0000313" key="3">
    <source>
        <dbReference type="Proteomes" id="UP001241747"/>
    </source>
</evidence>
<sequence>MVNGAQIRAARALLGWDQQELAQRAQVAVRTLSSFEDGSRSPRERVRAAIVEALQKEGIEFIESDRRIGVTLNAVNDDGF</sequence>
<dbReference type="InterPro" id="IPR001387">
    <property type="entry name" value="Cro/C1-type_HTH"/>
</dbReference>
<dbReference type="PROSITE" id="PS50943">
    <property type="entry name" value="HTH_CROC1"/>
    <property type="match status" value="1"/>
</dbReference>
<reference evidence="2 3" key="1">
    <citation type="submission" date="2023-07" db="EMBL/GenBank/DDBJ databases">
        <title>Genomic Encyclopedia of Type Strains, Phase IV (KMG-IV): sequencing the most valuable type-strain genomes for metagenomic binning, comparative biology and taxonomic classification.</title>
        <authorList>
            <person name="Goeker M."/>
        </authorList>
    </citation>
    <scope>NUCLEOTIDE SEQUENCE [LARGE SCALE GENOMIC DNA]</scope>
    <source>
        <strain evidence="2 3">DSM 3770</strain>
    </source>
</reference>
<proteinExistence type="predicted"/>
<comment type="caution">
    <text evidence="2">The sequence shown here is derived from an EMBL/GenBank/DDBJ whole genome shotgun (WGS) entry which is preliminary data.</text>
</comment>
<gene>
    <name evidence="2" type="ORF">QOZ94_004168</name>
</gene>
<dbReference type="Gene3D" id="1.10.260.40">
    <property type="entry name" value="lambda repressor-like DNA-binding domains"/>
    <property type="match status" value="1"/>
</dbReference>
<dbReference type="Proteomes" id="UP001241747">
    <property type="component" value="Unassembled WGS sequence"/>
</dbReference>
<evidence type="ECO:0000313" key="2">
    <source>
        <dbReference type="EMBL" id="MDQ0507345.1"/>
    </source>
</evidence>
<dbReference type="CDD" id="cd00093">
    <property type="entry name" value="HTH_XRE"/>
    <property type="match status" value="1"/>
</dbReference>
<dbReference type="SMART" id="SM00530">
    <property type="entry name" value="HTH_XRE"/>
    <property type="match status" value="1"/>
</dbReference>
<protein>
    <submittedName>
        <fullName evidence="2">Transcriptional regulator with XRE-family HTH domain</fullName>
    </submittedName>
</protein>